<comment type="caution">
    <text evidence="5">The sequence shown here is derived from an EMBL/GenBank/DDBJ whole genome shotgun (WGS) entry which is preliminary data.</text>
</comment>
<evidence type="ECO:0000313" key="6">
    <source>
        <dbReference type="Proteomes" id="UP001341840"/>
    </source>
</evidence>
<dbReference type="Pfam" id="PF01876">
    <property type="entry name" value="RNase_P_p30"/>
    <property type="match status" value="1"/>
</dbReference>
<dbReference type="InterPro" id="IPR016195">
    <property type="entry name" value="Pol/histidinol_Pase-like"/>
</dbReference>
<feature type="region of interest" description="Disordered" evidence="4">
    <location>
        <begin position="348"/>
        <end position="371"/>
    </location>
</feature>
<dbReference type="PANTHER" id="PTHR13031">
    <property type="entry name" value="RIBONUCLEASE P SUBUNIT P30"/>
    <property type="match status" value="1"/>
</dbReference>
<dbReference type="InterPro" id="IPR002738">
    <property type="entry name" value="RNase_P_p30"/>
</dbReference>
<dbReference type="Gene3D" id="3.20.20.140">
    <property type="entry name" value="Metal-dependent hydrolases"/>
    <property type="match status" value="1"/>
</dbReference>
<protein>
    <submittedName>
        <fullName evidence="5">Uncharacterized protein</fullName>
    </submittedName>
</protein>
<evidence type="ECO:0000256" key="2">
    <source>
        <dbReference type="ARBA" id="ARBA00007331"/>
    </source>
</evidence>
<evidence type="ECO:0000256" key="4">
    <source>
        <dbReference type="SAM" id="MobiDB-lite"/>
    </source>
</evidence>
<evidence type="ECO:0000256" key="3">
    <source>
        <dbReference type="ARBA" id="ARBA00022694"/>
    </source>
</evidence>
<dbReference type="EMBL" id="JASCZI010181361">
    <property type="protein sequence ID" value="MED6182532.1"/>
    <property type="molecule type" value="Genomic_DNA"/>
</dbReference>
<comment type="subcellular location">
    <subcellularLocation>
        <location evidence="1">Nucleus</location>
    </subcellularLocation>
</comment>
<dbReference type="PANTHER" id="PTHR13031:SF0">
    <property type="entry name" value="RIBONUCLEASE P PROTEIN SUBUNIT P30"/>
    <property type="match status" value="1"/>
</dbReference>
<dbReference type="SUPFAM" id="SSF89550">
    <property type="entry name" value="PHP domain-like"/>
    <property type="match status" value="1"/>
</dbReference>
<reference evidence="5 6" key="1">
    <citation type="journal article" date="2023" name="Plants (Basel)">
        <title>Bridging the Gap: Combining Genomics and Transcriptomics Approaches to Understand Stylosanthes scabra, an Orphan Legume from the Brazilian Caatinga.</title>
        <authorList>
            <person name="Ferreira-Neto J.R.C."/>
            <person name="da Silva M.D."/>
            <person name="Binneck E."/>
            <person name="de Melo N.F."/>
            <person name="da Silva R.H."/>
            <person name="de Melo A.L.T.M."/>
            <person name="Pandolfi V."/>
            <person name="Bustamante F.O."/>
            <person name="Brasileiro-Vidal A.C."/>
            <person name="Benko-Iseppon A.M."/>
        </authorList>
    </citation>
    <scope>NUCLEOTIDE SEQUENCE [LARGE SCALE GENOMIC DNA]</scope>
    <source>
        <tissue evidence="5">Leaves</tissue>
    </source>
</reference>
<gene>
    <name evidence="5" type="ORF">PIB30_029286</name>
</gene>
<name>A0ABU6WBI1_9FABA</name>
<keyword evidence="3" id="KW-0819">tRNA processing</keyword>
<evidence type="ECO:0000256" key="1">
    <source>
        <dbReference type="ARBA" id="ARBA00004123"/>
    </source>
</evidence>
<organism evidence="5 6">
    <name type="scientific">Stylosanthes scabra</name>
    <dbReference type="NCBI Taxonomy" id="79078"/>
    <lineage>
        <taxon>Eukaryota</taxon>
        <taxon>Viridiplantae</taxon>
        <taxon>Streptophyta</taxon>
        <taxon>Embryophyta</taxon>
        <taxon>Tracheophyta</taxon>
        <taxon>Spermatophyta</taxon>
        <taxon>Magnoliopsida</taxon>
        <taxon>eudicotyledons</taxon>
        <taxon>Gunneridae</taxon>
        <taxon>Pentapetalae</taxon>
        <taxon>rosids</taxon>
        <taxon>fabids</taxon>
        <taxon>Fabales</taxon>
        <taxon>Fabaceae</taxon>
        <taxon>Papilionoideae</taxon>
        <taxon>50 kb inversion clade</taxon>
        <taxon>dalbergioids sensu lato</taxon>
        <taxon>Dalbergieae</taxon>
        <taxon>Pterocarpus clade</taxon>
        <taxon>Stylosanthes</taxon>
    </lineage>
</organism>
<feature type="region of interest" description="Disordered" evidence="4">
    <location>
        <begin position="585"/>
        <end position="612"/>
    </location>
</feature>
<proteinExistence type="inferred from homology"/>
<keyword evidence="6" id="KW-1185">Reference proteome</keyword>
<accession>A0ABU6WBI1</accession>
<sequence>MGFFDLNIPYAQSPTRAIEANRIKIAVKAMELGYTGIAYNRTISGVISDKQRCSIKPLSISSLLNILPSLSLSAKLHRDLLRIPLSTPFRQYTRVTVLVDTRSHAKAVSCHNPILKTYDLVAIQPSNQATFDIACKTSEADIITIDFSKNLPFKMKENLVKVAAERGICFEVSYSGLLTDAEIRSSWIYGAKRLMEWTQGRSVILSSAVPSVNALRGPCDVANLLSLLGLSKERARDAISKNCRNLLVKALRKRQFYKNAIKVQPSSSNTVSNFDDDQQEELLKWDPLSSEGDITLNDWAKCFSSLSSKASEIDSMVDNMPSHGFQTKDLLPASNASPVVPIDEKMTQSTPVLNSTERPHRQDESSISDSMEADQGVMTTMTTTVATISTKEPCPNRCSQSLGSNHVLLSCNKLCEKNIKSIPTEAFNSNKEMDLPISAMDLEKNSTVLDVDHTTLEAKAHDSQSNLGTFSNALDTVIQSHQNKPQKYLQDSKPDDEHYSEKISDLNLNAEITEMQEAPESENLEIAQHTVLKTDRSISKNLMLAEKPGKLETEVVELDQMEIEEDGSAVLTHILRDLTTEDQKLGRVSTESDQVSPVESGRSRVKRRRPPAPVLFPFKPLFNRMLFKRKGKKQKTKTKPE</sequence>
<evidence type="ECO:0000313" key="5">
    <source>
        <dbReference type="EMBL" id="MED6182532.1"/>
    </source>
</evidence>
<comment type="similarity">
    <text evidence="2">Belongs to the eukaryotic/archaeal RNase P protein component 3 family.</text>
</comment>
<dbReference type="Proteomes" id="UP001341840">
    <property type="component" value="Unassembled WGS sequence"/>
</dbReference>